<accession>A0A6N6VN30</accession>
<proteinExistence type="predicted"/>
<dbReference type="AlphaFoldDB" id="A0A6N6VN30"/>
<keyword evidence="2" id="KW-0614">Plasmid</keyword>
<dbReference type="RefSeq" id="WP_153417825.1">
    <property type="nucleotide sequence ID" value="NZ_CM018765.1"/>
</dbReference>
<evidence type="ECO:0000313" key="3">
    <source>
        <dbReference type="Proteomes" id="UP000437748"/>
    </source>
</evidence>
<gene>
    <name evidence="2" type="ORF">GCL60_16955</name>
</gene>
<dbReference type="EMBL" id="WFLM01000010">
    <property type="protein sequence ID" value="KAB8035637.1"/>
    <property type="molecule type" value="Genomic_DNA"/>
</dbReference>
<evidence type="ECO:0000256" key="1">
    <source>
        <dbReference type="SAM" id="Phobius"/>
    </source>
</evidence>
<comment type="caution">
    <text evidence="2">The sequence shown here is derived from an EMBL/GenBank/DDBJ whole genome shotgun (WGS) entry which is preliminary data.</text>
</comment>
<protein>
    <submittedName>
        <fullName evidence="2">Uncharacterized protein</fullName>
    </submittedName>
</protein>
<reference evidence="2 3" key="1">
    <citation type="submission" date="2019-10" db="EMBL/GenBank/DDBJ databases">
        <title>New species of Slilvanegrellaceae.</title>
        <authorList>
            <person name="Pitt A."/>
            <person name="Hahn M.W."/>
        </authorList>
    </citation>
    <scope>NUCLEOTIDE SEQUENCE [LARGE SCALE GENOMIC DNA]</scope>
    <source>
        <strain evidence="2 3">SP-Ram-0.45-NSY-1</strain>
        <plasmid evidence="2">unnamed</plasmid>
    </source>
</reference>
<feature type="transmembrane region" description="Helical" evidence="1">
    <location>
        <begin position="12"/>
        <end position="34"/>
    </location>
</feature>
<keyword evidence="1" id="KW-1133">Transmembrane helix</keyword>
<keyword evidence="1" id="KW-0812">Transmembrane</keyword>
<evidence type="ECO:0000313" key="2">
    <source>
        <dbReference type="EMBL" id="KAB8035637.1"/>
    </source>
</evidence>
<keyword evidence="3" id="KW-1185">Reference proteome</keyword>
<keyword evidence="1" id="KW-0472">Membrane</keyword>
<geneLocation type="plasmid" evidence="2">
    <name>unnamed</name>
</geneLocation>
<name>A0A6N6VN30_9BACT</name>
<dbReference type="Proteomes" id="UP000437748">
    <property type="component" value="Unassembled WGS sequence"/>
</dbReference>
<sequence>MWDKIWAFILDHWGKITGIISFATINIIYIYNWFMKRSINQRVNSFKNDKSPNGALKHYQYDSKEIAVLNHSNSDLGNDPGLKITFYEYKNVFYNNNNNLRINNDFIPTGHYLFKLRKDSIELIYIDSGKIKKTLLTIHNVVGSILAGPGTDIFNHTLTPNRRKFEELLSWKNKKKEDK</sequence>
<organism evidence="2 3">
    <name type="scientific">Silvanigrella paludirubra</name>
    <dbReference type="NCBI Taxonomy" id="2499159"/>
    <lineage>
        <taxon>Bacteria</taxon>
        <taxon>Pseudomonadati</taxon>
        <taxon>Bdellovibrionota</taxon>
        <taxon>Oligoflexia</taxon>
        <taxon>Silvanigrellales</taxon>
        <taxon>Silvanigrellaceae</taxon>
        <taxon>Silvanigrella</taxon>
    </lineage>
</organism>